<evidence type="ECO:0000313" key="5">
    <source>
        <dbReference type="Proteomes" id="UP000094527"/>
    </source>
</evidence>
<accession>A0A1D2N2B7</accession>
<dbReference type="SMART" id="SM00355">
    <property type="entry name" value="ZnF_C2H2"/>
    <property type="match status" value="2"/>
</dbReference>
<feature type="compositionally biased region" description="Polar residues" evidence="2">
    <location>
        <begin position="47"/>
        <end position="58"/>
    </location>
</feature>
<feature type="compositionally biased region" description="Basic and acidic residues" evidence="2">
    <location>
        <begin position="679"/>
        <end position="703"/>
    </location>
</feature>
<dbReference type="PROSITE" id="PS00028">
    <property type="entry name" value="ZINC_FINGER_C2H2_1"/>
    <property type="match status" value="1"/>
</dbReference>
<protein>
    <submittedName>
        <fullName evidence="4">Putative zinc finger protein</fullName>
    </submittedName>
</protein>
<keyword evidence="1" id="KW-0863">Zinc-finger</keyword>
<name>A0A1D2N2B7_ORCCI</name>
<sequence length="788" mass="86528">MEAQIEKLLKMPSPPSKTVWKKTNSTRQPKVCNVCSKSFSNEDDLTNHQLSHSNTNGDSVKDSINKDRNNKPYSCTFCEKKSFTWLATLRAHYLNFHDELTFTEKKRLVDEAAEKEHRLSSEVPKAGEAPKTIEAPIESEPPITSEPPKANEVLEASEVETEKLDNPVTNTKSSGNNNIRKVAGKSKTESKKTDSRPRASRNRNISEDIIKKASKSISVEIGKPINSSPKKKSTKNIVIEASQTTPSSGRASLRRNIQRPKWLTDTDLVTDYEFPCGTNSSRNGSVTSSPTATQTVPSSSAVSGGAQTRASQATAKLTKAKKLEKAEKKKSRASVARNRVRTKSVDQIKVISDDSQTIEQAAPVVITNDTPEPPVEIPIPVIAENIENGGNADDDGVQDNISPDHPPLLPDNDKVNVITADDVCSEKDGEQIMLSSQEVPVLTREITNEIIESPKSCKSLKVDEFAQPDLDDTTVSCKTIDDIEISTDSHHSATPEAPVLCMETTLSNKETTQLPETDTVMMDSEETQAPPVIDVFNSKSADDENSSSSNQSTTLEAPVLSRETTNAISEVPSENLKQVDIQEELLLPIVEDVKVSDDGSSNYGDQAASTSSPLSVQRKDSTVSSGIVEPPESLEAQDQELEELSLMEEDDNDVIGPTRRRDRSDSLSMRSCGSGSQSEKIKGLEDTKEEECSTSKASEKDWAVDSDSNDSLMSEFSELAAQVSEKTDGVKFKEDCMRFISTKISANSMWAIRKELKRLKREKNYFKFGKLSPLAACLMHDLFCQSLK</sequence>
<feature type="region of interest" description="Disordered" evidence="2">
    <location>
        <begin position="537"/>
        <end position="568"/>
    </location>
</feature>
<dbReference type="Gene3D" id="3.30.160.60">
    <property type="entry name" value="Classic Zinc Finger"/>
    <property type="match status" value="1"/>
</dbReference>
<feature type="region of interest" description="Disordered" evidence="2">
    <location>
        <begin position="596"/>
        <end position="706"/>
    </location>
</feature>
<dbReference type="Proteomes" id="UP000094527">
    <property type="component" value="Unassembled WGS sequence"/>
</dbReference>
<feature type="region of interest" description="Disordered" evidence="2">
    <location>
        <begin position="46"/>
        <end position="65"/>
    </location>
</feature>
<feature type="compositionally biased region" description="Polar residues" evidence="2">
    <location>
        <begin position="277"/>
        <end position="312"/>
    </location>
</feature>
<feature type="compositionally biased region" description="Polar residues" evidence="2">
    <location>
        <begin position="167"/>
        <end position="179"/>
    </location>
</feature>
<feature type="compositionally biased region" description="Polar residues" evidence="2">
    <location>
        <begin position="241"/>
        <end position="250"/>
    </location>
</feature>
<keyword evidence="5" id="KW-1185">Reference proteome</keyword>
<feature type="region of interest" description="Disordered" evidence="2">
    <location>
        <begin position="1"/>
        <end position="26"/>
    </location>
</feature>
<dbReference type="EMBL" id="LJIJ01000284">
    <property type="protein sequence ID" value="ODM99398.1"/>
    <property type="molecule type" value="Genomic_DNA"/>
</dbReference>
<dbReference type="InterPro" id="IPR013087">
    <property type="entry name" value="Znf_C2H2_type"/>
</dbReference>
<feature type="compositionally biased region" description="Basic and acidic residues" evidence="2">
    <location>
        <begin position="186"/>
        <end position="197"/>
    </location>
</feature>
<reference evidence="4 5" key="1">
    <citation type="journal article" date="2016" name="Genome Biol. Evol.">
        <title>Gene Family Evolution Reflects Adaptation to Soil Environmental Stressors in the Genome of the Collembolan Orchesella cincta.</title>
        <authorList>
            <person name="Faddeeva-Vakhrusheva A."/>
            <person name="Derks M.F."/>
            <person name="Anvar S.Y."/>
            <person name="Agamennone V."/>
            <person name="Suring W."/>
            <person name="Smit S."/>
            <person name="van Straalen N.M."/>
            <person name="Roelofs D."/>
        </authorList>
    </citation>
    <scope>NUCLEOTIDE SEQUENCE [LARGE SCALE GENOMIC DNA]</scope>
    <source>
        <tissue evidence="4">Mixed pool</tissue>
    </source>
</reference>
<organism evidence="4 5">
    <name type="scientific">Orchesella cincta</name>
    <name type="common">Springtail</name>
    <name type="synonym">Podura cincta</name>
    <dbReference type="NCBI Taxonomy" id="48709"/>
    <lineage>
        <taxon>Eukaryota</taxon>
        <taxon>Metazoa</taxon>
        <taxon>Ecdysozoa</taxon>
        <taxon>Arthropoda</taxon>
        <taxon>Hexapoda</taxon>
        <taxon>Collembola</taxon>
        <taxon>Entomobryomorpha</taxon>
        <taxon>Entomobryoidea</taxon>
        <taxon>Orchesellidae</taxon>
        <taxon>Orchesellinae</taxon>
        <taxon>Orchesella</taxon>
    </lineage>
</organism>
<keyword evidence="1" id="KW-0479">Metal-binding</keyword>
<feature type="compositionally biased region" description="Polar residues" evidence="2">
    <location>
        <begin position="598"/>
        <end position="615"/>
    </location>
</feature>
<feature type="region of interest" description="Disordered" evidence="2">
    <location>
        <begin position="113"/>
        <end position="258"/>
    </location>
</feature>
<dbReference type="SUPFAM" id="SSF57667">
    <property type="entry name" value="beta-beta-alpha zinc fingers"/>
    <property type="match status" value="1"/>
</dbReference>
<dbReference type="PROSITE" id="PS50157">
    <property type="entry name" value="ZINC_FINGER_C2H2_2"/>
    <property type="match status" value="1"/>
</dbReference>
<dbReference type="InterPro" id="IPR036236">
    <property type="entry name" value="Znf_C2H2_sf"/>
</dbReference>
<dbReference type="OMA" id="ISANSMW"/>
<evidence type="ECO:0000256" key="1">
    <source>
        <dbReference type="PROSITE-ProRule" id="PRU00042"/>
    </source>
</evidence>
<comment type="caution">
    <text evidence="4">The sequence shown here is derived from an EMBL/GenBank/DDBJ whole genome shotgun (WGS) entry which is preliminary data.</text>
</comment>
<dbReference type="AlphaFoldDB" id="A0A1D2N2B7"/>
<feature type="compositionally biased region" description="Acidic residues" evidence="2">
    <location>
        <begin position="635"/>
        <end position="653"/>
    </location>
</feature>
<keyword evidence="1" id="KW-0862">Zinc</keyword>
<feature type="domain" description="C2H2-type" evidence="3">
    <location>
        <begin position="30"/>
        <end position="57"/>
    </location>
</feature>
<proteinExistence type="predicted"/>
<feature type="region of interest" description="Disordered" evidence="2">
    <location>
        <begin position="277"/>
        <end position="340"/>
    </location>
</feature>
<gene>
    <name evidence="4" type="ORF">Ocin01_07283</name>
</gene>
<feature type="compositionally biased region" description="Low complexity" evidence="2">
    <location>
        <begin position="132"/>
        <end position="148"/>
    </location>
</feature>
<evidence type="ECO:0000313" key="4">
    <source>
        <dbReference type="EMBL" id="ODM99398.1"/>
    </source>
</evidence>
<evidence type="ECO:0000256" key="2">
    <source>
        <dbReference type="SAM" id="MobiDB-lite"/>
    </source>
</evidence>
<dbReference type="GO" id="GO:0008270">
    <property type="term" value="F:zinc ion binding"/>
    <property type="evidence" value="ECO:0007669"/>
    <property type="project" value="UniProtKB-KW"/>
</dbReference>
<feature type="compositionally biased region" description="Basic residues" evidence="2">
    <location>
        <begin position="328"/>
        <end position="340"/>
    </location>
</feature>
<evidence type="ECO:0000259" key="3">
    <source>
        <dbReference type="PROSITE" id="PS50157"/>
    </source>
</evidence>